<protein>
    <submittedName>
        <fullName evidence="1">Uncharacterized protein</fullName>
    </submittedName>
</protein>
<dbReference type="PATRIC" id="fig|75588.4.peg.1516"/>
<reference evidence="1 2" key="1">
    <citation type="submission" date="2015-02" db="EMBL/GenBank/DDBJ databases">
        <title>Pseudomonas helleri sp. nov. and Pseudomonas weihenstephanensis sp. nov., isolated from raw cows milk.</title>
        <authorList>
            <person name="von Neubeck M."/>
            <person name="Huptas C."/>
            <person name="Wenning M."/>
            <person name="Scherer S."/>
        </authorList>
    </citation>
    <scope>NUCLEOTIDE SEQUENCE [LARGE SCALE GENOMIC DNA]</scope>
    <source>
        <strain evidence="1 2">DSM 17149</strain>
    </source>
</reference>
<dbReference type="EMBL" id="JYLH01000018">
    <property type="protein sequence ID" value="KRP42070.1"/>
    <property type="molecule type" value="Genomic_DNA"/>
</dbReference>
<organism evidence="1 2">
    <name type="scientific">Pseudomonas libanensis</name>
    <dbReference type="NCBI Taxonomy" id="75588"/>
    <lineage>
        <taxon>Bacteria</taxon>
        <taxon>Pseudomonadati</taxon>
        <taxon>Pseudomonadota</taxon>
        <taxon>Gammaproteobacteria</taxon>
        <taxon>Pseudomonadales</taxon>
        <taxon>Pseudomonadaceae</taxon>
        <taxon>Pseudomonas</taxon>
    </lineage>
</organism>
<evidence type="ECO:0000313" key="2">
    <source>
        <dbReference type="Proteomes" id="UP000051446"/>
    </source>
</evidence>
<dbReference type="RefSeq" id="WP_057014259.1">
    <property type="nucleotide sequence ID" value="NZ_JYLH01000018.1"/>
</dbReference>
<comment type="caution">
    <text evidence="1">The sequence shown here is derived from an EMBL/GenBank/DDBJ whole genome shotgun (WGS) entry which is preliminary data.</text>
</comment>
<evidence type="ECO:0000313" key="1">
    <source>
        <dbReference type="EMBL" id="KRP42070.1"/>
    </source>
</evidence>
<dbReference type="AlphaFoldDB" id="A0A0R2Y1M5"/>
<accession>A0A0R2Y1M5</accession>
<name>A0A0R2Y1M5_9PSED</name>
<sequence>MSEALKAIATTGNLSYNRLAPDSQRGVAGAIALELILGAVSSGKPHDLETELGRLSLYVDQIQEALKAK</sequence>
<gene>
    <name evidence="1" type="ORF">TU73_23870</name>
</gene>
<proteinExistence type="predicted"/>
<dbReference type="Proteomes" id="UP000051446">
    <property type="component" value="Unassembled WGS sequence"/>
</dbReference>